<gene>
    <name evidence="1" type="ORF">DCC81_15030</name>
</gene>
<evidence type="ECO:0000313" key="2">
    <source>
        <dbReference type="Proteomes" id="UP000244450"/>
    </source>
</evidence>
<dbReference type="AlphaFoldDB" id="A0A2T7BH27"/>
<dbReference type="RefSeq" id="WP_108687429.1">
    <property type="nucleotide sequence ID" value="NZ_QCYK01000002.1"/>
</dbReference>
<sequence>MKMNNQDTLKIAEIKVDLLEPPYTFKLHQFALPKAQAALDTVKKYHPTPAQVQIMESLIDQINAHAGSITELRNDLKQFARALNEISNK</sequence>
<dbReference type="EMBL" id="QCYK01000002">
    <property type="protein sequence ID" value="PUZ25589.1"/>
    <property type="molecule type" value="Genomic_DNA"/>
</dbReference>
<dbReference type="Proteomes" id="UP000244450">
    <property type="component" value="Unassembled WGS sequence"/>
</dbReference>
<organism evidence="1 2">
    <name type="scientific">Chitinophaga parva</name>
    <dbReference type="NCBI Taxonomy" id="2169414"/>
    <lineage>
        <taxon>Bacteria</taxon>
        <taxon>Pseudomonadati</taxon>
        <taxon>Bacteroidota</taxon>
        <taxon>Chitinophagia</taxon>
        <taxon>Chitinophagales</taxon>
        <taxon>Chitinophagaceae</taxon>
        <taxon>Chitinophaga</taxon>
    </lineage>
</organism>
<evidence type="ECO:0000313" key="1">
    <source>
        <dbReference type="EMBL" id="PUZ25589.1"/>
    </source>
</evidence>
<reference evidence="1 2" key="1">
    <citation type="submission" date="2018-04" db="EMBL/GenBank/DDBJ databases">
        <title>Chitinophaga fuyangensis sp. nov., isolated from soil in a chemical factory.</title>
        <authorList>
            <person name="Chen K."/>
        </authorList>
    </citation>
    <scope>NUCLEOTIDE SEQUENCE [LARGE SCALE GENOMIC DNA]</scope>
    <source>
        <strain evidence="1 2">LY-1</strain>
    </source>
</reference>
<keyword evidence="2" id="KW-1185">Reference proteome</keyword>
<accession>A0A2T7BH27</accession>
<protein>
    <submittedName>
        <fullName evidence="1">Uncharacterized protein</fullName>
    </submittedName>
</protein>
<proteinExistence type="predicted"/>
<comment type="caution">
    <text evidence="1">The sequence shown here is derived from an EMBL/GenBank/DDBJ whole genome shotgun (WGS) entry which is preliminary data.</text>
</comment>
<name>A0A2T7BH27_9BACT</name>
<dbReference type="OrthoDB" id="673502at2"/>